<dbReference type="InterPro" id="IPR006620">
    <property type="entry name" value="Pro_4_hyd_alph"/>
</dbReference>
<dbReference type="EMBL" id="CACVKT020008353">
    <property type="protein sequence ID" value="CAC5414771.1"/>
    <property type="molecule type" value="Genomic_DNA"/>
</dbReference>
<dbReference type="Gene3D" id="2.60.120.620">
    <property type="entry name" value="q2cbj1_9rhob like domain"/>
    <property type="match status" value="1"/>
</dbReference>
<accession>A0A6J8E6S6</accession>
<keyword evidence="2" id="KW-0479">Metal-binding</keyword>
<reference evidence="9 10" key="1">
    <citation type="submission" date="2020-06" db="EMBL/GenBank/DDBJ databases">
        <authorList>
            <person name="Li R."/>
            <person name="Bekaert M."/>
        </authorList>
    </citation>
    <scope>NUCLEOTIDE SEQUENCE [LARGE SCALE GENOMIC DNA]</scope>
    <source>
        <strain evidence="10">wild</strain>
    </source>
</reference>
<evidence type="ECO:0000259" key="8">
    <source>
        <dbReference type="SMART" id="SM00702"/>
    </source>
</evidence>
<dbReference type="GO" id="GO:0031418">
    <property type="term" value="F:L-ascorbic acid binding"/>
    <property type="evidence" value="ECO:0007669"/>
    <property type="project" value="UniProtKB-KW"/>
</dbReference>
<dbReference type="InterPro" id="IPR011990">
    <property type="entry name" value="TPR-like_helical_dom_sf"/>
</dbReference>
<keyword evidence="7" id="KW-0732">Signal</keyword>
<dbReference type="PANTHER" id="PTHR10869:SF216">
    <property type="entry name" value="PROCOLLAGEN-PROLINE 4-DIOXYGENASE"/>
    <property type="match status" value="1"/>
</dbReference>
<keyword evidence="10" id="KW-1185">Reference proteome</keyword>
<dbReference type="SMART" id="SM00702">
    <property type="entry name" value="P4Hc"/>
    <property type="match status" value="1"/>
</dbReference>
<evidence type="ECO:0000256" key="6">
    <source>
        <dbReference type="ARBA" id="ARBA00023004"/>
    </source>
</evidence>
<evidence type="ECO:0000256" key="3">
    <source>
        <dbReference type="ARBA" id="ARBA00022896"/>
    </source>
</evidence>
<keyword evidence="5 9" id="KW-0560">Oxidoreductase</keyword>
<feature type="chain" id="PRO_5026732118" evidence="7">
    <location>
        <begin position="22"/>
        <end position="476"/>
    </location>
</feature>
<feature type="signal peptide" evidence="7">
    <location>
        <begin position="1"/>
        <end position="21"/>
    </location>
</feature>
<evidence type="ECO:0000256" key="5">
    <source>
        <dbReference type="ARBA" id="ARBA00023002"/>
    </source>
</evidence>
<evidence type="ECO:0000313" key="10">
    <source>
        <dbReference type="Proteomes" id="UP000507470"/>
    </source>
</evidence>
<evidence type="ECO:0000256" key="7">
    <source>
        <dbReference type="SAM" id="SignalP"/>
    </source>
</evidence>
<dbReference type="Gene3D" id="1.25.40.10">
    <property type="entry name" value="Tetratricopeptide repeat domain"/>
    <property type="match status" value="1"/>
</dbReference>
<dbReference type="PANTHER" id="PTHR10869">
    <property type="entry name" value="PROLYL 4-HYDROXYLASE ALPHA SUBUNIT"/>
    <property type="match status" value="1"/>
</dbReference>
<dbReference type="Proteomes" id="UP000507470">
    <property type="component" value="Unassembled WGS sequence"/>
</dbReference>
<keyword evidence="6" id="KW-0408">Iron</keyword>
<dbReference type="GO" id="GO:0005783">
    <property type="term" value="C:endoplasmic reticulum"/>
    <property type="evidence" value="ECO:0007669"/>
    <property type="project" value="InterPro"/>
</dbReference>
<protein>
    <submittedName>
        <fullName evidence="9">P4HA</fullName>
        <ecNumber evidence="9">1.14.11.2</ecNumber>
    </submittedName>
</protein>
<proteinExistence type="predicted"/>
<dbReference type="InterPro" id="IPR045054">
    <property type="entry name" value="P4HA-like"/>
</dbReference>
<dbReference type="EC" id="1.14.11.2" evidence="9"/>
<dbReference type="GO" id="GO:0004656">
    <property type="term" value="F:procollagen-proline 4-dioxygenase activity"/>
    <property type="evidence" value="ECO:0007669"/>
    <property type="project" value="UniProtKB-EC"/>
</dbReference>
<evidence type="ECO:0000256" key="2">
    <source>
        <dbReference type="ARBA" id="ARBA00022723"/>
    </source>
</evidence>
<dbReference type="OrthoDB" id="420380at2759"/>
<evidence type="ECO:0000256" key="1">
    <source>
        <dbReference type="ARBA" id="ARBA00001961"/>
    </source>
</evidence>
<sequence>MLFEKLRLSFVLLSYLNCAQGNLFTSAENFHESKNAAVQLVEKIDQYIKQEEFKIEVLKSISKNIQNQLADGLNGAKLTLPNPVSMYLYAKTISEAAHSISKLSTKSENDTKLQGLQALFNSQLPGQVDVRGILKSFIRLQNTYNVTAGEMASGNILGIKVPVLSAYDCYDIGVFVFKTGLTRIALQWVRTAIEKANHLDNKKAKTISADLNDLIKEIERQDQKDRLQTERLISFNQLPGFHASEVKELHEMVANKSMIYYGIEYVRNSETSKNYENTCLKRDIRFDGFCKYIGITELFFYKQPIKVEYINKSPMILIVHDIISQKLIKKLTGFTNQVVNYGIGGEFQPHFDWMNDRKSVKKLFYTGTNRVLTIILYLSDIQVGGSTVFPELGLAVSPVKKCVFVISFIKMKTVHIALLICLIVGIFDFHSVSADDDDDETETCLRCKQSCDCDCIYDNCEDKSCCGLKRDIMRNT</sequence>
<organism evidence="9 10">
    <name type="scientific">Mytilus coruscus</name>
    <name type="common">Sea mussel</name>
    <dbReference type="NCBI Taxonomy" id="42192"/>
    <lineage>
        <taxon>Eukaryota</taxon>
        <taxon>Metazoa</taxon>
        <taxon>Spiralia</taxon>
        <taxon>Lophotrochozoa</taxon>
        <taxon>Mollusca</taxon>
        <taxon>Bivalvia</taxon>
        <taxon>Autobranchia</taxon>
        <taxon>Pteriomorphia</taxon>
        <taxon>Mytilida</taxon>
        <taxon>Mytiloidea</taxon>
        <taxon>Mytilidae</taxon>
        <taxon>Mytilinae</taxon>
        <taxon>Mytilus</taxon>
    </lineage>
</organism>
<dbReference type="Gene3D" id="6.10.140.1460">
    <property type="match status" value="1"/>
</dbReference>
<evidence type="ECO:0000313" key="9">
    <source>
        <dbReference type="EMBL" id="CAC5414771.1"/>
    </source>
</evidence>
<name>A0A6J8E6S6_MYTCO</name>
<keyword evidence="3" id="KW-0847">Vitamin C</keyword>
<evidence type="ECO:0000256" key="4">
    <source>
        <dbReference type="ARBA" id="ARBA00022964"/>
    </source>
</evidence>
<keyword evidence="4" id="KW-0223">Dioxygenase</keyword>
<dbReference type="Pfam" id="PF08336">
    <property type="entry name" value="P4Ha_N"/>
    <property type="match status" value="1"/>
</dbReference>
<dbReference type="GO" id="GO:0005506">
    <property type="term" value="F:iron ion binding"/>
    <property type="evidence" value="ECO:0007669"/>
    <property type="project" value="InterPro"/>
</dbReference>
<comment type="cofactor">
    <cofactor evidence="1">
        <name>L-ascorbate</name>
        <dbReference type="ChEBI" id="CHEBI:38290"/>
    </cofactor>
</comment>
<dbReference type="InterPro" id="IPR013547">
    <property type="entry name" value="P4H_N"/>
</dbReference>
<gene>
    <name evidence="9" type="ORF">MCOR_47518</name>
</gene>
<feature type="domain" description="Prolyl 4-hydroxylase alpha subunit" evidence="8">
    <location>
        <begin position="250"/>
        <end position="430"/>
    </location>
</feature>
<dbReference type="AlphaFoldDB" id="A0A6J8E6S6"/>